<accession>A0ACC2RWJ1</accession>
<comment type="caution">
    <text evidence="1">The sequence shown here is derived from an EMBL/GenBank/DDBJ whole genome shotgun (WGS) entry which is preliminary data.</text>
</comment>
<sequence length="89" mass="9487">MKEIPASSSLPDVPPAQDFSKLGFIYITVLRLANQVMTHTGNLCPGHCCKLSCQDHTNCDRPASPVGVQPDSDIGCDKSSPFIAIATDL</sequence>
<gene>
    <name evidence="1" type="ORF">DSO57_1014861</name>
</gene>
<reference evidence="1" key="1">
    <citation type="submission" date="2022-04" db="EMBL/GenBank/DDBJ databases">
        <title>Genome of the entomopathogenic fungus Entomophthora muscae.</title>
        <authorList>
            <person name="Elya C."/>
            <person name="Lovett B.R."/>
            <person name="Lee E."/>
            <person name="Macias A.M."/>
            <person name="Hajek A.E."/>
            <person name="De Bivort B.L."/>
            <person name="Kasson M.T."/>
            <person name="De Fine Licht H.H."/>
            <person name="Stajich J.E."/>
        </authorList>
    </citation>
    <scope>NUCLEOTIDE SEQUENCE</scope>
    <source>
        <strain evidence="1">Berkeley</strain>
    </source>
</reference>
<proteinExistence type="predicted"/>
<feature type="non-terminal residue" evidence="1">
    <location>
        <position position="89"/>
    </location>
</feature>
<dbReference type="Proteomes" id="UP001165960">
    <property type="component" value="Unassembled WGS sequence"/>
</dbReference>
<dbReference type="EMBL" id="QTSX02006447">
    <property type="protein sequence ID" value="KAJ9054422.1"/>
    <property type="molecule type" value="Genomic_DNA"/>
</dbReference>
<name>A0ACC2RWJ1_9FUNG</name>
<organism evidence="1 2">
    <name type="scientific">Entomophthora muscae</name>
    <dbReference type="NCBI Taxonomy" id="34485"/>
    <lineage>
        <taxon>Eukaryota</taxon>
        <taxon>Fungi</taxon>
        <taxon>Fungi incertae sedis</taxon>
        <taxon>Zoopagomycota</taxon>
        <taxon>Entomophthoromycotina</taxon>
        <taxon>Entomophthoromycetes</taxon>
        <taxon>Entomophthorales</taxon>
        <taxon>Entomophthoraceae</taxon>
        <taxon>Entomophthora</taxon>
    </lineage>
</organism>
<keyword evidence="2" id="KW-1185">Reference proteome</keyword>
<protein>
    <submittedName>
        <fullName evidence="1">Uncharacterized protein</fullName>
    </submittedName>
</protein>
<evidence type="ECO:0000313" key="1">
    <source>
        <dbReference type="EMBL" id="KAJ9054422.1"/>
    </source>
</evidence>
<evidence type="ECO:0000313" key="2">
    <source>
        <dbReference type="Proteomes" id="UP001165960"/>
    </source>
</evidence>